<dbReference type="Proteomes" id="UP000234681">
    <property type="component" value="Chromosome X"/>
</dbReference>
<reference evidence="1 2" key="1">
    <citation type="submission" date="2005-09" db="EMBL/GenBank/DDBJ databases">
        <authorList>
            <person name="Mural R.J."/>
            <person name="Li P.W."/>
            <person name="Adams M.D."/>
            <person name="Amanatides P.G."/>
            <person name="Baden-Tillson H."/>
            <person name="Barnstead M."/>
            <person name="Chin S.H."/>
            <person name="Dew I."/>
            <person name="Evans C.A."/>
            <person name="Ferriera S."/>
            <person name="Flanigan M."/>
            <person name="Fosler C."/>
            <person name="Glodek A."/>
            <person name="Gu Z."/>
            <person name="Holt R.A."/>
            <person name="Jennings D."/>
            <person name="Kraft C.L."/>
            <person name="Lu F."/>
            <person name="Nguyen T."/>
            <person name="Nusskern D.R."/>
            <person name="Pfannkoch C.M."/>
            <person name="Sitter C."/>
            <person name="Sutton G.G."/>
            <person name="Venter J.C."/>
            <person name="Wang Z."/>
            <person name="Woodage T."/>
            <person name="Zheng X.H."/>
            <person name="Zhong F."/>
        </authorList>
    </citation>
    <scope>NUCLEOTIDE SEQUENCE [LARGE SCALE GENOMIC DNA]</scope>
    <source>
        <strain>BN</strain>
        <strain evidence="2">Sprague-Dawley</strain>
    </source>
</reference>
<dbReference type="EMBL" id="CH474009">
    <property type="protein sequence ID" value="EDL97629.1"/>
    <property type="molecule type" value="Genomic_DNA"/>
</dbReference>
<name>A6K006_RAT</name>
<sequence>MNDPPIGLDPLCCGRWGEIRGLFVHPHPPAIPSQPEVASLTALRSWAGQEAGAAAGWAGTTWPSRLFAGTREAPARRVEFPRLRPGHPERFSSHTVCWPLSEVSRSPPSICFSLP</sequence>
<proteinExistence type="predicted"/>
<evidence type="ECO:0000313" key="2">
    <source>
        <dbReference type="Proteomes" id="UP000234681"/>
    </source>
</evidence>
<gene>
    <name evidence="1" type="ORF">rCG_64295</name>
</gene>
<accession>A6K006</accession>
<dbReference type="AlphaFoldDB" id="A6K006"/>
<organism evidence="1 2">
    <name type="scientific">Rattus norvegicus</name>
    <name type="common">Rat</name>
    <dbReference type="NCBI Taxonomy" id="10116"/>
    <lineage>
        <taxon>Eukaryota</taxon>
        <taxon>Metazoa</taxon>
        <taxon>Chordata</taxon>
        <taxon>Craniata</taxon>
        <taxon>Vertebrata</taxon>
        <taxon>Euteleostomi</taxon>
        <taxon>Mammalia</taxon>
        <taxon>Eutheria</taxon>
        <taxon>Euarchontoglires</taxon>
        <taxon>Glires</taxon>
        <taxon>Rodentia</taxon>
        <taxon>Myomorpha</taxon>
        <taxon>Muroidea</taxon>
        <taxon>Muridae</taxon>
        <taxon>Murinae</taxon>
        <taxon>Rattus</taxon>
    </lineage>
</organism>
<evidence type="ECO:0000313" key="1">
    <source>
        <dbReference type="EMBL" id="EDL97629.1"/>
    </source>
</evidence>
<protein>
    <submittedName>
        <fullName evidence="1">RCG64295</fullName>
    </submittedName>
</protein>